<protein>
    <recommendedName>
        <fullName evidence="4">F-box domain-containing protein</fullName>
    </recommendedName>
</protein>
<dbReference type="InterPro" id="IPR036047">
    <property type="entry name" value="F-box-like_dom_sf"/>
</dbReference>
<dbReference type="CDD" id="cd22139">
    <property type="entry name" value="F-box_unchar"/>
    <property type="match status" value="1"/>
</dbReference>
<organism evidence="5 6">
    <name type="scientific">Perca fluviatilis</name>
    <name type="common">European perch</name>
    <dbReference type="NCBI Taxonomy" id="8168"/>
    <lineage>
        <taxon>Eukaryota</taxon>
        <taxon>Metazoa</taxon>
        <taxon>Chordata</taxon>
        <taxon>Craniata</taxon>
        <taxon>Vertebrata</taxon>
        <taxon>Euteleostomi</taxon>
        <taxon>Actinopterygii</taxon>
        <taxon>Neopterygii</taxon>
        <taxon>Teleostei</taxon>
        <taxon>Neoteleostei</taxon>
        <taxon>Acanthomorphata</taxon>
        <taxon>Eupercaria</taxon>
        <taxon>Perciformes</taxon>
        <taxon>Percoidei</taxon>
        <taxon>Percidae</taxon>
        <taxon>Percinae</taxon>
        <taxon>Perca</taxon>
    </lineage>
</organism>
<dbReference type="SUPFAM" id="SSF81383">
    <property type="entry name" value="F-box domain"/>
    <property type="match status" value="1"/>
</dbReference>
<gene>
    <name evidence="5" type="ORF">PFLUV_G00071420</name>
</gene>
<feature type="compositionally biased region" description="Basic and acidic residues" evidence="3">
    <location>
        <begin position="167"/>
        <end position="177"/>
    </location>
</feature>
<dbReference type="PROSITE" id="PS50181">
    <property type="entry name" value="FBOX"/>
    <property type="match status" value="1"/>
</dbReference>
<evidence type="ECO:0000256" key="2">
    <source>
        <dbReference type="ARBA" id="ARBA00022786"/>
    </source>
</evidence>
<feature type="region of interest" description="Disordered" evidence="3">
    <location>
        <begin position="163"/>
        <end position="227"/>
    </location>
</feature>
<evidence type="ECO:0000259" key="4">
    <source>
        <dbReference type="PROSITE" id="PS50181"/>
    </source>
</evidence>
<dbReference type="Gene3D" id="3.80.10.10">
    <property type="entry name" value="Ribonuclease Inhibitor"/>
    <property type="match status" value="2"/>
</dbReference>
<dbReference type="Pfam" id="PF25372">
    <property type="entry name" value="DUF7885"/>
    <property type="match status" value="1"/>
</dbReference>
<dbReference type="InterPro" id="IPR032675">
    <property type="entry name" value="LRR_dom_sf"/>
</dbReference>
<feature type="region of interest" description="Disordered" evidence="3">
    <location>
        <begin position="583"/>
        <end position="615"/>
    </location>
</feature>
<feature type="domain" description="F-box" evidence="4">
    <location>
        <begin position="661"/>
        <end position="707"/>
    </location>
</feature>
<proteinExistence type="predicted"/>
<dbReference type="InterPro" id="IPR057207">
    <property type="entry name" value="FBXL15_LRR"/>
</dbReference>
<feature type="compositionally biased region" description="Polar residues" evidence="3">
    <location>
        <begin position="190"/>
        <end position="225"/>
    </location>
</feature>
<dbReference type="SMART" id="SM00256">
    <property type="entry name" value="FBOX"/>
    <property type="match status" value="1"/>
</dbReference>
<dbReference type="Pfam" id="PF13516">
    <property type="entry name" value="LRR_6"/>
    <property type="match status" value="1"/>
</dbReference>
<dbReference type="PANTHER" id="PTHR13318:SF235">
    <property type="entry name" value="F-BOX DOMAIN-CONTAINING PROTEIN"/>
    <property type="match status" value="1"/>
</dbReference>
<dbReference type="SMART" id="SM00367">
    <property type="entry name" value="LRR_CC"/>
    <property type="match status" value="7"/>
</dbReference>
<dbReference type="EMBL" id="VHII01000006">
    <property type="protein sequence ID" value="KAF1389243.1"/>
    <property type="molecule type" value="Genomic_DNA"/>
</dbReference>
<evidence type="ECO:0000313" key="5">
    <source>
        <dbReference type="EMBL" id="KAF1389243.1"/>
    </source>
</evidence>
<accession>A0A6A5FH39</accession>
<keyword evidence="2" id="KW-0833">Ubl conjugation pathway</keyword>
<dbReference type="Pfam" id="PF12937">
    <property type="entry name" value="F-box-like"/>
    <property type="match status" value="1"/>
</dbReference>
<dbReference type="Gene3D" id="1.20.1280.50">
    <property type="match status" value="1"/>
</dbReference>
<dbReference type="InterPro" id="IPR001810">
    <property type="entry name" value="F-box_dom"/>
</dbReference>
<keyword evidence="1" id="KW-0433">Leucine-rich repeat</keyword>
<dbReference type="SUPFAM" id="SSF52047">
    <property type="entry name" value="RNI-like"/>
    <property type="match status" value="1"/>
</dbReference>
<dbReference type="InterPro" id="IPR001611">
    <property type="entry name" value="Leu-rich_rpt"/>
</dbReference>
<evidence type="ECO:0000256" key="1">
    <source>
        <dbReference type="ARBA" id="ARBA00022614"/>
    </source>
</evidence>
<dbReference type="InterPro" id="IPR006553">
    <property type="entry name" value="Leu-rich_rpt_Cys-con_subtyp"/>
</dbReference>
<dbReference type="PANTHER" id="PTHR13318">
    <property type="entry name" value="PARTNER OF PAIRED, ISOFORM B-RELATED"/>
    <property type="match status" value="1"/>
</dbReference>
<reference evidence="5 6" key="1">
    <citation type="submission" date="2019-06" db="EMBL/GenBank/DDBJ databases">
        <title>A chromosome-scale genome assembly of the European perch, Perca fluviatilis.</title>
        <authorList>
            <person name="Roques C."/>
            <person name="Zahm M."/>
            <person name="Cabau C."/>
            <person name="Klopp C."/>
            <person name="Bouchez O."/>
            <person name="Donnadieu C."/>
            <person name="Kuhl H."/>
            <person name="Gislard M."/>
            <person name="Guendouz S."/>
            <person name="Journot L."/>
            <person name="Haffray P."/>
            <person name="Bestin A."/>
            <person name="Morvezen R."/>
            <person name="Feron R."/>
            <person name="Wen M."/>
            <person name="Jouanno E."/>
            <person name="Herpin A."/>
            <person name="Schartl M."/>
            <person name="Postlethwait J."/>
            <person name="Schaerlinger B."/>
            <person name="Chardard D."/>
            <person name="Lecocq T."/>
            <person name="Poncet C."/>
            <person name="Jaffrelo L."/>
            <person name="Lampietro C."/>
            <person name="Guiguen Y."/>
        </authorList>
    </citation>
    <scope>NUCLEOTIDE SEQUENCE [LARGE SCALE GENOMIC DNA]</scope>
    <source>
        <tissue evidence="5">Blood</tissue>
    </source>
</reference>
<dbReference type="AlphaFoldDB" id="A0A6A5FH39"/>
<sequence length="1049" mass="116583">MKTTWHYIEKENNPADCMSMKKSDKTLATDDFSSSKVTMEMHPITRSGRTVSELLEDSGNCRWIINQELNLHLLSDSLFSEQQKLRHVLDWAQRFLSSGSEVHHEFCRADSLTLADEERRNTQKKSPAYKHSSAAKYYHPVSSTAGVNEVFRAFPDDPCIPSFTPGWRDKEDRETPENGKSMELQDVTDRQTSSQDNNCRTSGLFISNQRPHTSLSDRNTNQTLASDGATCSVKESTSCWSNVESMVFGTGSNLILSYKTAGAQPERDISGHQMELRKVNVEGKVGTKMKVAKEELEDARMGERKGKKNEEPESSSAFALYAKNNMSNSEPEKTQKRMKKTSNISCHLKTRPTLTVYKRYQLCVDQLHHLRVRQRQYTEPGCFIDSPAKDRKTSEEIAPQNPEIEKRLNKAGSKIVTAAEITKERSSGVINKNQDRSQYNRSRATLTEHGQHKHCDSLTVKETPAASRPVCQRNKITTNTHLSLNSNTCGALIKATAGVITSIDEVINTHMEQLGNSPGNNGTIVEENAALTTNPGLFSERIECNPDVKGCQRSVKGQKTKAGRQGASLRLCEKSSVSLSCPPNKEILQRPPSSGVNKHTKSHTPEDKVKPTSACSHTHKCLPSTETHTHLHDDPRPPLPASGACPCKQTGKYSPAGVPICDLWLSLPDEVWLSILSLLPHSDLCRVLQVCNRLHTLATDHSLWRNLRIENSNLTDWWLLCVGRRHPRSLCLYSCSGLSLTSCGLEMFFTLCRNFLKELKVTSCTGPCLHGDQMLPLIGQLCHHVTSVDVSWSGATDTGVKALSDCCPGLRLKSVVLNGCHVTDDPLMKLVMRHKETLCRLEVFGCQFLTPSCLQTVYEMCPGLQHLNIGQVPKVNTHSLTVMTSQLKCLISLNLTGLHVITDAAVDTLLQNCVEIQSLTFSSCPGVTDLTLHSIRKYTPCIRSLDVSGCKAVTDAGVQSLSLGCRRLQQLDLSSTGTGNRGVTLLANYCSRYLRTVKLSFCHITLENILKLCRCCKRLKVLHLYGCAHLPAEREIREVNATVKVYPLS</sequence>
<dbReference type="GO" id="GO:0019005">
    <property type="term" value="C:SCF ubiquitin ligase complex"/>
    <property type="evidence" value="ECO:0007669"/>
    <property type="project" value="TreeGrafter"/>
</dbReference>
<keyword evidence="6" id="KW-1185">Reference proteome</keyword>
<name>A0A6A5FH39_PERFL</name>
<evidence type="ECO:0000313" key="6">
    <source>
        <dbReference type="Proteomes" id="UP000465112"/>
    </source>
</evidence>
<dbReference type="Proteomes" id="UP000465112">
    <property type="component" value="Chromosome 6"/>
</dbReference>
<evidence type="ECO:0000256" key="3">
    <source>
        <dbReference type="SAM" id="MobiDB-lite"/>
    </source>
</evidence>
<comment type="caution">
    <text evidence="5">The sequence shown here is derived from an EMBL/GenBank/DDBJ whole genome shotgun (WGS) entry which is preliminary data.</text>
</comment>
<dbReference type="GO" id="GO:0031146">
    <property type="term" value="P:SCF-dependent proteasomal ubiquitin-dependent protein catabolic process"/>
    <property type="evidence" value="ECO:0007669"/>
    <property type="project" value="TreeGrafter"/>
</dbReference>